<accession>A0A923IZS9</accession>
<evidence type="ECO:0008006" key="4">
    <source>
        <dbReference type="Google" id="ProtNLM"/>
    </source>
</evidence>
<dbReference type="EMBL" id="JACHMK010000001">
    <property type="protein sequence ID" value="MBB6335646.1"/>
    <property type="molecule type" value="Genomic_DNA"/>
</dbReference>
<dbReference type="AlphaFoldDB" id="A0A923IZS9"/>
<evidence type="ECO:0000256" key="1">
    <source>
        <dbReference type="SAM" id="MobiDB-lite"/>
    </source>
</evidence>
<reference evidence="2" key="1">
    <citation type="submission" date="2020-08" db="EMBL/GenBank/DDBJ databases">
        <title>Sequencing the genomes of 1000 actinobacteria strains.</title>
        <authorList>
            <person name="Klenk H.-P."/>
        </authorList>
    </citation>
    <scope>NUCLEOTIDE SEQUENCE</scope>
    <source>
        <strain evidence="2">DSM 10695</strain>
    </source>
</reference>
<keyword evidence="3" id="KW-1185">Reference proteome</keyword>
<sequence>MKDRPEENPGTQAPGTTAPGAPRRTSMRERMAQAPSRVTDLASPTAGDPSDLTSTSLAALTSISDYSTAFTVSETGVSRTDAFAPISAPITATGPAGVIAREDADSHHLLLLPDEVDPAEIEALALSIWDGACWAGAGRLHLLAEARLEGPWTIDAPTRQALRTPSSMTKAWILRCPTAKRKPVPAELARIDEWAPYFPEGLPVGLEYRVLLALKRIARRLGGALRIADSGRVVQPDPDSAVSLAVYTSRWLEPAELVEVLRTDFPNIVDSRDVPVAVAEARSTGAAEGASTSRTDVATKIERARRAAREAKAAQVVSGYALLIPIANRSELIIEVQPVPTPPQVLRWEAWTTGVIIEYQLKWIPQEGMGAPAPVSRARRLERVRSARDIERAAGIIIGAVGGSVIDEDGFLVALDDEAVIE</sequence>
<evidence type="ECO:0000313" key="3">
    <source>
        <dbReference type="Proteomes" id="UP000617426"/>
    </source>
</evidence>
<name>A0A923IZS9_9ACTO</name>
<organism evidence="2 3">
    <name type="scientific">Schaalia hyovaginalis</name>
    <dbReference type="NCBI Taxonomy" id="29316"/>
    <lineage>
        <taxon>Bacteria</taxon>
        <taxon>Bacillati</taxon>
        <taxon>Actinomycetota</taxon>
        <taxon>Actinomycetes</taxon>
        <taxon>Actinomycetales</taxon>
        <taxon>Actinomycetaceae</taxon>
        <taxon>Schaalia</taxon>
    </lineage>
</organism>
<proteinExistence type="predicted"/>
<feature type="region of interest" description="Disordered" evidence="1">
    <location>
        <begin position="1"/>
        <end position="53"/>
    </location>
</feature>
<evidence type="ECO:0000313" key="2">
    <source>
        <dbReference type="EMBL" id="MBB6335646.1"/>
    </source>
</evidence>
<gene>
    <name evidence="2" type="ORF">HD592_002211</name>
</gene>
<dbReference type="Proteomes" id="UP000617426">
    <property type="component" value="Unassembled WGS sequence"/>
</dbReference>
<dbReference type="RefSeq" id="WP_184454142.1">
    <property type="nucleotide sequence ID" value="NZ_JACHMK010000001.1"/>
</dbReference>
<comment type="caution">
    <text evidence="2">The sequence shown here is derived from an EMBL/GenBank/DDBJ whole genome shotgun (WGS) entry which is preliminary data.</text>
</comment>
<protein>
    <recommendedName>
        <fullName evidence="4">PRTRC system protein E</fullName>
    </recommendedName>
</protein>